<dbReference type="EC" id="3.4.21.-" evidence="6"/>
<protein>
    <recommendedName>
        <fullName evidence="6">Serine protease</fullName>
        <ecNumber evidence="6">3.4.21.-</ecNumber>
    </recommendedName>
</protein>
<evidence type="ECO:0000256" key="2">
    <source>
        <dbReference type="ARBA" id="ARBA00022670"/>
    </source>
</evidence>
<dbReference type="InterPro" id="IPR000126">
    <property type="entry name" value="V8_ser_AS"/>
</dbReference>
<reference evidence="7 8" key="1">
    <citation type="journal article" date="2019" name="Int. J. Syst. Evol. Microbiol.">
        <title>The Draft Whole-Genome Sequence of the Antibiotic Producer Empedobacter haloabium ATCC 31962 Provides Indications for Its Taxonomic Reclassification.</title>
        <authorList>
            <person name="Miess H."/>
            <person name="Arlt P."/>
            <person name="Apel A.K."/>
            <person name="Weber T."/>
            <person name="Nieselt K."/>
            <person name="Hanssen F."/>
            <person name="Czemmel S."/>
            <person name="Nahnsen S."/>
            <person name="Gross H."/>
        </authorList>
    </citation>
    <scope>NUCLEOTIDE SEQUENCE [LARGE SCALE GENOMIC DNA]</scope>
    <source>
        <strain evidence="7 8">ATCC 31962</strain>
    </source>
</reference>
<dbReference type="EMBL" id="CP136508">
    <property type="protein sequence ID" value="WUR11818.1"/>
    <property type="molecule type" value="Genomic_DNA"/>
</dbReference>
<gene>
    <name evidence="7" type="ORF">E7V67_019220</name>
</gene>
<dbReference type="Gene3D" id="2.40.10.10">
    <property type="entry name" value="Trypsin-like serine proteases"/>
    <property type="match status" value="2"/>
</dbReference>
<comment type="similarity">
    <text evidence="1 6">Belongs to the peptidase S1B family.</text>
</comment>
<evidence type="ECO:0000256" key="3">
    <source>
        <dbReference type="ARBA" id="ARBA00022729"/>
    </source>
</evidence>
<keyword evidence="2 6" id="KW-0645">Protease</keyword>
<dbReference type="InterPro" id="IPR008256">
    <property type="entry name" value="Peptidase_S1B"/>
</dbReference>
<proteinExistence type="inferred from homology"/>
<keyword evidence="5 6" id="KW-0720">Serine protease</keyword>
<keyword evidence="8" id="KW-1185">Reference proteome</keyword>
<name>A0ABZ1UI53_9BURK</name>
<dbReference type="InterPro" id="IPR043504">
    <property type="entry name" value="Peptidase_S1_PA_chymotrypsin"/>
</dbReference>
<dbReference type="Pfam" id="PF13365">
    <property type="entry name" value="Trypsin_2"/>
    <property type="match status" value="1"/>
</dbReference>
<dbReference type="PROSITE" id="PS00673">
    <property type="entry name" value="V8_SER"/>
    <property type="match status" value="1"/>
</dbReference>
<keyword evidence="4 6" id="KW-0378">Hydrolase</keyword>
<keyword evidence="3" id="KW-0732">Signal</keyword>
<evidence type="ECO:0000256" key="1">
    <source>
        <dbReference type="ARBA" id="ARBA00008764"/>
    </source>
</evidence>
<evidence type="ECO:0000256" key="5">
    <source>
        <dbReference type="ARBA" id="ARBA00022825"/>
    </source>
</evidence>
<evidence type="ECO:0000313" key="8">
    <source>
        <dbReference type="Proteomes" id="UP000321323"/>
    </source>
</evidence>
<dbReference type="SUPFAM" id="SSF50494">
    <property type="entry name" value="Trypsin-like serine proteases"/>
    <property type="match status" value="1"/>
</dbReference>
<accession>A0ABZ1UI53</accession>
<sequence>MPTYSCGQESGAPTAAPSLLEHAIISVCEPGPFAERSIAGMERAGPDLAGARHISSRLDATAHAGATIMDVCGADDRVPVPDATKYPFSAICFLEMTFWDGTAEQSYIGTGFLFSGTAVYTAGHCIHDKTFGLARRIRVYPGRNGAAMPFGVLTSSSFYVPPEWVASHTPDFDYGAILLPSPGFSHTKFFGMESRPANYLANEPVRTAGYPGDMPYATPYMVEGTVASVTANRFAYMIDTMGGQSGSPVFTKNMYGFGNHFTLGIHCYGGCPNSATRVIPQVLERLPTKAA</sequence>
<dbReference type="Proteomes" id="UP000321323">
    <property type="component" value="Chromosome"/>
</dbReference>
<dbReference type="PANTHER" id="PTHR15462">
    <property type="entry name" value="SERINE PROTEASE"/>
    <property type="match status" value="1"/>
</dbReference>
<organism evidence="7 8">
    <name type="scientific">[Empedobacter] haloabium</name>
    <dbReference type="NCBI Taxonomy" id="592317"/>
    <lineage>
        <taxon>Bacteria</taxon>
        <taxon>Pseudomonadati</taxon>
        <taxon>Pseudomonadota</taxon>
        <taxon>Betaproteobacteria</taxon>
        <taxon>Burkholderiales</taxon>
        <taxon>Oxalobacteraceae</taxon>
        <taxon>Telluria group</taxon>
        <taxon>Telluria group incertae sedis</taxon>
    </lineage>
</organism>
<evidence type="ECO:0000256" key="6">
    <source>
        <dbReference type="RuleBase" id="RU004296"/>
    </source>
</evidence>
<evidence type="ECO:0000256" key="4">
    <source>
        <dbReference type="ARBA" id="ARBA00022801"/>
    </source>
</evidence>
<evidence type="ECO:0000313" key="7">
    <source>
        <dbReference type="EMBL" id="WUR11818.1"/>
    </source>
</evidence>
<dbReference type="InterPro" id="IPR009003">
    <property type="entry name" value="Peptidase_S1_PA"/>
</dbReference>
<dbReference type="PANTHER" id="PTHR15462:SF8">
    <property type="entry name" value="SERINE PROTEASE"/>
    <property type="match status" value="1"/>
</dbReference>
<dbReference type="PRINTS" id="PR00839">
    <property type="entry name" value="V8PROTEASE"/>
</dbReference>
<dbReference type="InterPro" id="IPR050966">
    <property type="entry name" value="Glutamyl_endopeptidase"/>
</dbReference>